<dbReference type="EMBL" id="JEMC01002810">
    <property type="protein sequence ID" value="KYF85092.1"/>
    <property type="molecule type" value="Genomic_DNA"/>
</dbReference>
<comment type="caution">
    <text evidence="1">The sequence shown here is derived from an EMBL/GenBank/DDBJ whole genome shotgun (WGS) entry which is preliminary data.</text>
</comment>
<organism evidence="1 2">
    <name type="scientific">Sorangium cellulosum</name>
    <name type="common">Polyangium cellulosum</name>
    <dbReference type="NCBI Taxonomy" id="56"/>
    <lineage>
        <taxon>Bacteria</taxon>
        <taxon>Pseudomonadati</taxon>
        <taxon>Myxococcota</taxon>
        <taxon>Polyangia</taxon>
        <taxon>Polyangiales</taxon>
        <taxon>Polyangiaceae</taxon>
        <taxon>Sorangium</taxon>
    </lineage>
</organism>
<protein>
    <submittedName>
        <fullName evidence="1">Uncharacterized protein</fullName>
    </submittedName>
</protein>
<sequence>SARGAGRNQRWGFTYMGLPPEGIEWSLEVEDAGPIEIRLMDQTYELPRELAPGSRPKEIMGVPYRLADSTFVGGSFWL</sequence>
<accession>A0A150RXY0</accession>
<name>A0A150RXY0_SORCE</name>
<proteinExistence type="predicted"/>
<feature type="non-terminal residue" evidence="1">
    <location>
        <position position="1"/>
    </location>
</feature>
<gene>
    <name evidence="1" type="ORF">BE18_26645</name>
</gene>
<evidence type="ECO:0000313" key="1">
    <source>
        <dbReference type="EMBL" id="KYF85092.1"/>
    </source>
</evidence>
<reference evidence="1 2" key="1">
    <citation type="submission" date="2014-02" db="EMBL/GenBank/DDBJ databases">
        <title>The small core and large imbalanced accessory genome model reveals a collaborative survival strategy of Sorangium cellulosum strains in nature.</title>
        <authorList>
            <person name="Han K."/>
            <person name="Peng R."/>
            <person name="Blom J."/>
            <person name="Li Y.-Z."/>
        </authorList>
    </citation>
    <scope>NUCLEOTIDE SEQUENCE [LARGE SCALE GENOMIC DNA]</scope>
    <source>
        <strain evidence="1 2">So0149</strain>
    </source>
</reference>
<dbReference type="AlphaFoldDB" id="A0A150RXY0"/>
<dbReference type="Proteomes" id="UP000075515">
    <property type="component" value="Unassembled WGS sequence"/>
</dbReference>
<evidence type="ECO:0000313" key="2">
    <source>
        <dbReference type="Proteomes" id="UP000075515"/>
    </source>
</evidence>